<evidence type="ECO:0000313" key="2">
    <source>
        <dbReference type="Proteomes" id="UP000054988"/>
    </source>
</evidence>
<reference evidence="1 2" key="1">
    <citation type="submission" date="2015-12" db="EMBL/GenBank/DDBJ databases">
        <title>Draft genome sequence of Moniliophthora roreri, the causal agent of frosty pod rot of cacao.</title>
        <authorList>
            <person name="Aime M.C."/>
            <person name="Diaz-Valderrama J.R."/>
            <person name="Kijpornyongpan T."/>
            <person name="Phillips-Mora W."/>
        </authorList>
    </citation>
    <scope>NUCLEOTIDE SEQUENCE [LARGE SCALE GENOMIC DNA]</scope>
    <source>
        <strain evidence="1 2">MCA 2952</strain>
    </source>
</reference>
<organism evidence="1 2">
    <name type="scientific">Moniliophthora roreri</name>
    <name type="common">Frosty pod rot fungus</name>
    <name type="synonym">Monilia roreri</name>
    <dbReference type="NCBI Taxonomy" id="221103"/>
    <lineage>
        <taxon>Eukaryota</taxon>
        <taxon>Fungi</taxon>
        <taxon>Dikarya</taxon>
        <taxon>Basidiomycota</taxon>
        <taxon>Agaricomycotina</taxon>
        <taxon>Agaricomycetes</taxon>
        <taxon>Agaricomycetidae</taxon>
        <taxon>Agaricales</taxon>
        <taxon>Marasmiineae</taxon>
        <taxon>Marasmiaceae</taxon>
        <taxon>Moniliophthora</taxon>
    </lineage>
</organism>
<protein>
    <submittedName>
        <fullName evidence="1">Uncharacterized protein</fullName>
    </submittedName>
</protein>
<dbReference type="Proteomes" id="UP000054988">
    <property type="component" value="Unassembled WGS sequence"/>
</dbReference>
<accession>A0A0W0EZL5</accession>
<sequence length="358" mass="38611">MDSSSFLQFRLSRSICASSVRDFYDHPASVNTTESAQATIRGAPANGTDPNSVKSNRYDSVGVDQLGDISLGTNDTLRVSSSWHNGSIADPSIFSGIDTTDSDMLLLRNLRHRNHFRSDFVDLNSYRRSFGTSLVMNTTIKNGQVVELNDAGFRALFGVPSLQSGQSVALEKSMALVFSLAMIHIPRGSGSISFPRKATGADGGRGSELLLDRRRSYDKNVLGADMCELTMLADMLAEGGGILQWASRMVCTTSTQVNMVSGTVLLLKQDKADYFDTVVRPDGTKYVNFDPIPRYTLSDDSNSPTSHFIHNTKAYSGGAIGTGSAGNILSSVDSGMNNFDIQAAIRIAATMRGMKPTV</sequence>
<gene>
    <name evidence="1" type="ORF">WG66_17905</name>
</gene>
<comment type="caution">
    <text evidence="1">The sequence shown here is derived from an EMBL/GenBank/DDBJ whole genome shotgun (WGS) entry which is preliminary data.</text>
</comment>
<proteinExistence type="predicted"/>
<dbReference type="AlphaFoldDB" id="A0A0W0EZL5"/>
<name>A0A0W0EZL5_MONRR</name>
<evidence type="ECO:0000313" key="1">
    <source>
        <dbReference type="EMBL" id="KTB29534.1"/>
    </source>
</evidence>
<dbReference type="EMBL" id="LATX01002431">
    <property type="protein sequence ID" value="KTB29534.1"/>
    <property type="molecule type" value="Genomic_DNA"/>
</dbReference>